<gene>
    <name evidence="1" type="ORF">EKD02_09270</name>
</gene>
<protein>
    <submittedName>
        <fullName evidence="1">Restriction endonuclease</fullName>
    </submittedName>
</protein>
<dbReference type="AlphaFoldDB" id="A0A432ASE4"/>
<keyword evidence="1" id="KW-0255">Endonuclease</keyword>
<reference evidence="1 2" key="1">
    <citation type="submission" date="2018-12" db="EMBL/GenBank/DDBJ databases">
        <authorList>
            <person name="Lunina O.N."/>
            <person name="Grouzdev D.S."/>
            <person name="Gorlenko V.M."/>
            <person name="Savvichev A.S."/>
        </authorList>
    </citation>
    <scope>NUCLEOTIDE SEQUENCE [LARGE SCALE GENOMIC DNA]</scope>
    <source>
        <strain evidence="1 2">BrKhr-17</strain>
    </source>
</reference>
<dbReference type="Gene3D" id="3.40.50.300">
    <property type="entry name" value="P-loop containing nucleotide triphosphate hydrolases"/>
    <property type="match status" value="1"/>
</dbReference>
<dbReference type="SUPFAM" id="SSF52540">
    <property type="entry name" value="P-loop containing nucleoside triphosphate hydrolases"/>
    <property type="match status" value="1"/>
</dbReference>
<keyword evidence="1" id="KW-0540">Nuclease</keyword>
<keyword evidence="1" id="KW-0378">Hydrolase</keyword>
<evidence type="ECO:0000313" key="1">
    <source>
        <dbReference type="EMBL" id="RTY35399.1"/>
    </source>
</evidence>
<organism evidence="1 2">
    <name type="scientific">Chlorobium phaeovibrioides</name>
    <dbReference type="NCBI Taxonomy" id="1094"/>
    <lineage>
        <taxon>Bacteria</taxon>
        <taxon>Pseudomonadati</taxon>
        <taxon>Chlorobiota</taxon>
        <taxon>Chlorobiia</taxon>
        <taxon>Chlorobiales</taxon>
        <taxon>Chlorobiaceae</taxon>
        <taxon>Chlorobium/Pelodictyon group</taxon>
        <taxon>Chlorobium</taxon>
    </lineage>
</organism>
<accession>A0A432ASE4</accession>
<evidence type="ECO:0000313" key="2">
    <source>
        <dbReference type="Proteomes" id="UP000279908"/>
    </source>
</evidence>
<comment type="caution">
    <text evidence="1">The sequence shown here is derived from an EMBL/GenBank/DDBJ whole genome shotgun (WGS) entry which is preliminary data.</text>
</comment>
<sequence length="403" mass="46067">MPKPFLLLAGISGTGKTRFVRQQAEASATRYSLPGATNYCLIPVRPDWHEPSDLLGYVSRISQDGHPRYIVPEFLKFIVSAWLHSVQNADENQFTLRDPDGIAPYWLCLDEMNLAPVEQYFADYLSILETRNWSDGQYSCDPLLKPGVLSRQLDETGLNDFWEKVDLDGPDALSSGLRAYFLKNGIPIPPNLIVAGTVNMDETTHGFSRKVIDRALTIDFNHFFPNDYSQYYEKDKKHINKTFLYPALSEIREKSELSNVPADPEGINTQEFLDSVNTVLKGTPFELAYRALNEALLFIHSFTPTDETELQSAWDDFIMMKLLPRIEGDSDKLGYQDGSSLLKALMVVLVEKLPVIWGEDSLRPDLFRETLDGKPVHIPCRSKQKLEWMQKRLERDTFTSYWP</sequence>
<dbReference type="InterPro" id="IPR027417">
    <property type="entry name" value="P-loop_NTPase"/>
</dbReference>
<name>A0A432ASE4_CHLPH</name>
<dbReference type="Proteomes" id="UP000279908">
    <property type="component" value="Unassembled WGS sequence"/>
</dbReference>
<dbReference type="EMBL" id="RXYK01000022">
    <property type="protein sequence ID" value="RTY35399.1"/>
    <property type="molecule type" value="Genomic_DNA"/>
</dbReference>
<proteinExistence type="predicted"/>
<dbReference type="GO" id="GO:0004519">
    <property type="term" value="F:endonuclease activity"/>
    <property type="evidence" value="ECO:0007669"/>
    <property type="project" value="UniProtKB-KW"/>
</dbReference>